<dbReference type="AlphaFoldDB" id="A0AAN6Q221"/>
<dbReference type="Proteomes" id="UP001305647">
    <property type="component" value="Unassembled WGS sequence"/>
</dbReference>
<keyword evidence="2" id="KW-1133">Transmembrane helix</keyword>
<sequence length="318" mass="33397">MAVLKERSSAEDSPYVIFPSSRFPASLLTSPRPPLLPSSNDSPVPVPTPDPTLAPTTPMETPTPESDETTLIDPPAPSSSSSRGPLFISSPLAASTTTSPQTRPSILSFATHALPANSSSTSLLAPPETATGAGAGTSTNKVPAQYGDERRDNYINTSDRITIGSLVFAFLFLIVSGGCWWWCVRRDKRKARLARARRAAKGKGPEMRAAVPASARVAGLDVNSAGGGDVIGPGAVGLAELGEQSQSQRENGLGNVDYGTGRYEAYELMDVAEGSGGRGNGEETRYRGVTPVVSPVAPPLARYRQHEIRVCSPGWHGA</sequence>
<organism evidence="3 4">
    <name type="scientific">Parathielavia hyrcaniae</name>
    <dbReference type="NCBI Taxonomy" id="113614"/>
    <lineage>
        <taxon>Eukaryota</taxon>
        <taxon>Fungi</taxon>
        <taxon>Dikarya</taxon>
        <taxon>Ascomycota</taxon>
        <taxon>Pezizomycotina</taxon>
        <taxon>Sordariomycetes</taxon>
        <taxon>Sordariomycetidae</taxon>
        <taxon>Sordariales</taxon>
        <taxon>Chaetomiaceae</taxon>
        <taxon>Parathielavia</taxon>
    </lineage>
</organism>
<feature type="region of interest" description="Disordered" evidence="1">
    <location>
        <begin position="1"/>
        <end position="103"/>
    </location>
</feature>
<feature type="compositionally biased region" description="Low complexity" evidence="1">
    <location>
        <begin position="78"/>
        <end position="102"/>
    </location>
</feature>
<feature type="region of interest" description="Disordered" evidence="1">
    <location>
        <begin position="118"/>
        <end position="145"/>
    </location>
</feature>
<dbReference type="EMBL" id="MU863648">
    <property type="protein sequence ID" value="KAK4099541.1"/>
    <property type="molecule type" value="Genomic_DNA"/>
</dbReference>
<protein>
    <submittedName>
        <fullName evidence="3">Uncharacterized protein</fullName>
    </submittedName>
</protein>
<feature type="compositionally biased region" description="Low complexity" evidence="1">
    <location>
        <begin position="53"/>
        <end position="64"/>
    </location>
</feature>
<keyword evidence="2" id="KW-0812">Transmembrane</keyword>
<name>A0AAN6Q221_9PEZI</name>
<comment type="caution">
    <text evidence="3">The sequence shown here is derived from an EMBL/GenBank/DDBJ whole genome shotgun (WGS) entry which is preliminary data.</text>
</comment>
<reference evidence="3" key="1">
    <citation type="journal article" date="2023" name="Mol. Phylogenet. Evol.">
        <title>Genome-scale phylogeny and comparative genomics of the fungal order Sordariales.</title>
        <authorList>
            <person name="Hensen N."/>
            <person name="Bonometti L."/>
            <person name="Westerberg I."/>
            <person name="Brannstrom I.O."/>
            <person name="Guillou S."/>
            <person name="Cros-Aarteil S."/>
            <person name="Calhoun S."/>
            <person name="Haridas S."/>
            <person name="Kuo A."/>
            <person name="Mondo S."/>
            <person name="Pangilinan J."/>
            <person name="Riley R."/>
            <person name="LaButti K."/>
            <person name="Andreopoulos B."/>
            <person name="Lipzen A."/>
            <person name="Chen C."/>
            <person name="Yan M."/>
            <person name="Daum C."/>
            <person name="Ng V."/>
            <person name="Clum A."/>
            <person name="Steindorff A."/>
            <person name="Ohm R.A."/>
            <person name="Martin F."/>
            <person name="Silar P."/>
            <person name="Natvig D.O."/>
            <person name="Lalanne C."/>
            <person name="Gautier V."/>
            <person name="Ament-Velasquez S.L."/>
            <person name="Kruys A."/>
            <person name="Hutchinson M.I."/>
            <person name="Powell A.J."/>
            <person name="Barry K."/>
            <person name="Miller A.N."/>
            <person name="Grigoriev I.V."/>
            <person name="Debuchy R."/>
            <person name="Gladieux P."/>
            <person name="Hiltunen Thoren M."/>
            <person name="Johannesson H."/>
        </authorList>
    </citation>
    <scope>NUCLEOTIDE SEQUENCE</scope>
    <source>
        <strain evidence="3">CBS 757.83</strain>
    </source>
</reference>
<reference evidence="3" key="2">
    <citation type="submission" date="2023-05" db="EMBL/GenBank/DDBJ databases">
        <authorList>
            <consortium name="Lawrence Berkeley National Laboratory"/>
            <person name="Steindorff A."/>
            <person name="Hensen N."/>
            <person name="Bonometti L."/>
            <person name="Westerberg I."/>
            <person name="Brannstrom I.O."/>
            <person name="Guillou S."/>
            <person name="Cros-Aarteil S."/>
            <person name="Calhoun S."/>
            <person name="Haridas S."/>
            <person name="Kuo A."/>
            <person name="Mondo S."/>
            <person name="Pangilinan J."/>
            <person name="Riley R."/>
            <person name="Labutti K."/>
            <person name="Andreopoulos B."/>
            <person name="Lipzen A."/>
            <person name="Chen C."/>
            <person name="Yanf M."/>
            <person name="Daum C."/>
            <person name="Ng V."/>
            <person name="Clum A."/>
            <person name="Ohm R."/>
            <person name="Martin F."/>
            <person name="Silar P."/>
            <person name="Natvig D."/>
            <person name="Lalanne C."/>
            <person name="Gautier V."/>
            <person name="Ament-Velasquez S.L."/>
            <person name="Kruys A."/>
            <person name="Hutchinson M.I."/>
            <person name="Powell A.J."/>
            <person name="Barry K."/>
            <person name="Miller A.N."/>
            <person name="Grigoriev I.V."/>
            <person name="Debuchy R."/>
            <person name="Gladieux P."/>
            <person name="Thoren M.H."/>
            <person name="Johannesson H."/>
        </authorList>
    </citation>
    <scope>NUCLEOTIDE SEQUENCE</scope>
    <source>
        <strain evidence="3">CBS 757.83</strain>
    </source>
</reference>
<evidence type="ECO:0000256" key="2">
    <source>
        <dbReference type="SAM" id="Phobius"/>
    </source>
</evidence>
<feature type="compositionally biased region" description="Basic and acidic residues" evidence="1">
    <location>
        <begin position="1"/>
        <end position="10"/>
    </location>
</feature>
<gene>
    <name evidence="3" type="ORF">N658DRAFT_498245</name>
</gene>
<evidence type="ECO:0000313" key="4">
    <source>
        <dbReference type="Proteomes" id="UP001305647"/>
    </source>
</evidence>
<evidence type="ECO:0000256" key="1">
    <source>
        <dbReference type="SAM" id="MobiDB-lite"/>
    </source>
</evidence>
<accession>A0AAN6Q221</accession>
<keyword evidence="2" id="KW-0472">Membrane</keyword>
<keyword evidence="4" id="KW-1185">Reference proteome</keyword>
<feature type="transmembrane region" description="Helical" evidence="2">
    <location>
        <begin position="161"/>
        <end position="183"/>
    </location>
</feature>
<proteinExistence type="predicted"/>
<evidence type="ECO:0000313" key="3">
    <source>
        <dbReference type="EMBL" id="KAK4099541.1"/>
    </source>
</evidence>